<feature type="transmembrane region" description="Helical" evidence="1">
    <location>
        <begin position="12"/>
        <end position="33"/>
    </location>
</feature>
<evidence type="ECO:0000256" key="1">
    <source>
        <dbReference type="SAM" id="Phobius"/>
    </source>
</evidence>
<organism evidence="4 5">
    <name type="scientific">Rothia dentocariosa</name>
    <dbReference type="NCBI Taxonomy" id="2047"/>
    <lineage>
        <taxon>Bacteria</taxon>
        <taxon>Bacillati</taxon>
        <taxon>Actinomycetota</taxon>
        <taxon>Actinomycetes</taxon>
        <taxon>Micrococcales</taxon>
        <taxon>Micrococcaceae</taxon>
        <taxon>Rothia</taxon>
    </lineage>
</organism>
<name>A0A2A8D485_9MICC</name>
<keyword evidence="1" id="KW-0472">Membrane</keyword>
<feature type="domain" description="VanZ-like" evidence="2">
    <location>
        <begin position="59"/>
        <end position="192"/>
    </location>
</feature>
<dbReference type="EMBL" id="PDEV01000006">
    <property type="protein sequence ID" value="PEN15438.1"/>
    <property type="molecule type" value="Genomic_DNA"/>
</dbReference>
<keyword evidence="1" id="KW-0812">Transmembrane</keyword>
<dbReference type="Pfam" id="PF04892">
    <property type="entry name" value="VanZ"/>
    <property type="match status" value="1"/>
</dbReference>
<gene>
    <name evidence="4" type="ORF">CRM92_10090</name>
    <name evidence="3" type="ORF">HXO56_11645</name>
</gene>
<sequence>MWMRKLLSEQMGTVSLEIICATLALFALGFLLMRTRARRAGSSLTARHYIITGIFSLFLAVVLVLTLTPIGVDDGKCHSELYYPRLYAGWSWIQAFQMLQTPGTGGATSRAFAQLFFNIGLFIPIGLFTAGCLRWGLRASALAGFGLSLFIELSQLSGNWGLVPCAYRTFDVDDIINNTVGALIGALLVLVWRRIRRRMRYRHLPDHIG</sequence>
<proteinExistence type="predicted"/>
<keyword evidence="5" id="KW-1185">Reference proteome</keyword>
<reference evidence="4" key="1">
    <citation type="submission" date="2017-10" db="EMBL/GenBank/DDBJ databases">
        <title>Kefir isolates.</title>
        <authorList>
            <person name="Kim Y."/>
            <person name="Blasche S."/>
        </authorList>
    </citation>
    <scope>NUCLEOTIDE SEQUENCE [LARGE SCALE GENOMIC DNA]</scope>
    <source>
        <strain evidence="4">OG2-2</strain>
    </source>
</reference>
<dbReference type="Proteomes" id="UP000219947">
    <property type="component" value="Unassembled WGS sequence"/>
</dbReference>
<comment type="caution">
    <text evidence="4">The sequence shown here is derived from an EMBL/GenBank/DDBJ whole genome shotgun (WGS) entry which is preliminary data.</text>
</comment>
<dbReference type="InterPro" id="IPR006976">
    <property type="entry name" value="VanZ-like"/>
</dbReference>
<feature type="transmembrane region" description="Helical" evidence="1">
    <location>
        <begin position="111"/>
        <end position="130"/>
    </location>
</feature>
<dbReference type="Proteomes" id="UP000769484">
    <property type="component" value="Unassembled WGS sequence"/>
</dbReference>
<protein>
    <submittedName>
        <fullName evidence="4">VanZ family protein</fullName>
    </submittedName>
</protein>
<evidence type="ECO:0000313" key="5">
    <source>
        <dbReference type="Proteomes" id="UP000219947"/>
    </source>
</evidence>
<dbReference type="EMBL" id="JABZXJ010000098">
    <property type="protein sequence ID" value="MBF1650709.1"/>
    <property type="molecule type" value="Genomic_DNA"/>
</dbReference>
<dbReference type="AlphaFoldDB" id="A0A2A8D485"/>
<reference evidence="3" key="2">
    <citation type="submission" date="2020-04" db="EMBL/GenBank/DDBJ databases">
        <title>Deep metagenomics examines the oral microbiome during advanced dental caries in children, revealing novel taxa and co-occurrences with host molecules.</title>
        <authorList>
            <person name="Baker J.L."/>
            <person name="Morton J.T."/>
            <person name="Dinis M."/>
            <person name="Alvarez R."/>
            <person name="Tran N.C."/>
            <person name="Knight R."/>
            <person name="Edlund A."/>
        </authorList>
    </citation>
    <scope>NUCLEOTIDE SEQUENCE</scope>
    <source>
        <strain evidence="3">JCVI_47_bin.4</strain>
    </source>
</reference>
<evidence type="ECO:0000313" key="4">
    <source>
        <dbReference type="EMBL" id="PEN15438.1"/>
    </source>
</evidence>
<evidence type="ECO:0000259" key="2">
    <source>
        <dbReference type="Pfam" id="PF04892"/>
    </source>
</evidence>
<feature type="transmembrane region" description="Helical" evidence="1">
    <location>
        <begin position="49"/>
        <end position="72"/>
    </location>
</feature>
<dbReference type="OMA" id="NIAMFIP"/>
<dbReference type="PANTHER" id="PTHR36834:SF1">
    <property type="entry name" value="INTEGRAL MEMBRANE PROTEIN"/>
    <property type="match status" value="1"/>
</dbReference>
<dbReference type="PANTHER" id="PTHR36834">
    <property type="entry name" value="MEMBRANE PROTEIN-RELATED"/>
    <property type="match status" value="1"/>
</dbReference>
<accession>A0A2A8D485</accession>
<feature type="transmembrane region" description="Helical" evidence="1">
    <location>
        <begin position="175"/>
        <end position="192"/>
    </location>
</feature>
<evidence type="ECO:0000313" key="3">
    <source>
        <dbReference type="EMBL" id="MBF1650709.1"/>
    </source>
</evidence>
<keyword evidence="1" id="KW-1133">Transmembrane helix</keyword>
<dbReference type="InterPro" id="IPR053150">
    <property type="entry name" value="Teicoplanin_resist-assoc"/>
</dbReference>